<dbReference type="OrthoDB" id="10253098at2759"/>
<name>A0A2G9RVZ4_AQUCT</name>
<proteinExistence type="predicted"/>
<dbReference type="EMBL" id="KV932283">
    <property type="protein sequence ID" value="PIO32032.1"/>
    <property type="molecule type" value="Genomic_DNA"/>
</dbReference>
<dbReference type="Proteomes" id="UP000228934">
    <property type="component" value="Unassembled WGS sequence"/>
</dbReference>
<evidence type="ECO:0000313" key="3">
    <source>
        <dbReference type="Proteomes" id="UP000228934"/>
    </source>
</evidence>
<evidence type="ECO:0000313" key="2">
    <source>
        <dbReference type="EMBL" id="PIO32032.1"/>
    </source>
</evidence>
<dbReference type="AlphaFoldDB" id="A0A2G9RVZ4"/>
<accession>A0A2G9RVZ4</accession>
<feature type="coiled-coil region" evidence="1">
    <location>
        <begin position="47"/>
        <end position="74"/>
    </location>
</feature>
<keyword evidence="1" id="KW-0175">Coiled coil</keyword>
<reference evidence="3" key="1">
    <citation type="journal article" date="2017" name="Nat. Commun.">
        <title>The North American bullfrog draft genome provides insight into hormonal regulation of long noncoding RNA.</title>
        <authorList>
            <person name="Hammond S.A."/>
            <person name="Warren R.L."/>
            <person name="Vandervalk B.P."/>
            <person name="Kucuk E."/>
            <person name="Khan H."/>
            <person name="Gibb E.A."/>
            <person name="Pandoh P."/>
            <person name="Kirk H."/>
            <person name="Zhao Y."/>
            <person name="Jones M."/>
            <person name="Mungall A.J."/>
            <person name="Coope R."/>
            <person name="Pleasance S."/>
            <person name="Moore R.A."/>
            <person name="Holt R.A."/>
            <person name="Round J.M."/>
            <person name="Ohora S."/>
            <person name="Walle B.V."/>
            <person name="Veldhoen N."/>
            <person name="Helbing C.C."/>
            <person name="Birol I."/>
        </authorList>
    </citation>
    <scope>NUCLEOTIDE SEQUENCE [LARGE SCALE GENOMIC DNA]</scope>
</reference>
<protein>
    <submittedName>
        <fullName evidence="2">Uncharacterized protein</fullName>
    </submittedName>
</protein>
<organism evidence="2 3">
    <name type="scientific">Aquarana catesbeiana</name>
    <name type="common">American bullfrog</name>
    <name type="synonym">Rana catesbeiana</name>
    <dbReference type="NCBI Taxonomy" id="8400"/>
    <lineage>
        <taxon>Eukaryota</taxon>
        <taxon>Metazoa</taxon>
        <taxon>Chordata</taxon>
        <taxon>Craniata</taxon>
        <taxon>Vertebrata</taxon>
        <taxon>Euteleostomi</taxon>
        <taxon>Amphibia</taxon>
        <taxon>Batrachia</taxon>
        <taxon>Anura</taxon>
        <taxon>Neobatrachia</taxon>
        <taxon>Ranoidea</taxon>
        <taxon>Ranidae</taxon>
        <taxon>Aquarana</taxon>
    </lineage>
</organism>
<sequence length="78" mass="9512">MSDPEKSRAYRLEIKKRLVGPYKKNQREMAKMRRCLKPEELTNQMNQIDLKTQHEQLEESYQELVTEYRRTVERLAQV</sequence>
<gene>
    <name evidence="2" type="ORF">AB205_0197760</name>
</gene>
<evidence type="ECO:0000256" key="1">
    <source>
        <dbReference type="SAM" id="Coils"/>
    </source>
</evidence>
<keyword evidence="3" id="KW-1185">Reference proteome</keyword>